<organism evidence="2 3">
    <name type="scientific">Listeria innocua ATCC 33091</name>
    <dbReference type="NCBI Taxonomy" id="1002366"/>
    <lineage>
        <taxon>Bacteria</taxon>
        <taxon>Bacillati</taxon>
        <taxon>Bacillota</taxon>
        <taxon>Bacilli</taxon>
        <taxon>Bacillales</taxon>
        <taxon>Listeriaceae</taxon>
        <taxon>Listeria</taxon>
    </lineage>
</organism>
<evidence type="ECO:0000256" key="1">
    <source>
        <dbReference type="ARBA" id="ARBA00023159"/>
    </source>
</evidence>
<dbReference type="AlphaFoldDB" id="A0AB72ZAR5"/>
<dbReference type="RefSeq" id="WP_003770679.1">
    <property type="nucleotide sequence ID" value="NZ_JH556647.1"/>
</dbReference>
<keyword evidence="3" id="KW-1185">Reference proteome</keyword>
<comment type="caution">
    <text evidence="2">The sequence shown here is derived from an EMBL/GenBank/DDBJ whole genome shotgun (WGS) entry which is preliminary data.</text>
</comment>
<evidence type="ECO:0000313" key="3">
    <source>
        <dbReference type="Proteomes" id="UP000003597"/>
    </source>
</evidence>
<evidence type="ECO:0000313" key="2">
    <source>
        <dbReference type="EMBL" id="EHN61708.1"/>
    </source>
</evidence>
<proteinExistence type="predicted"/>
<gene>
    <name evidence="2" type="ORF">HMPREF0557_01224</name>
</gene>
<sequence length="221" mass="26004">MEELFTYKEFTKMMQKYGIKHKKRKLKRNENVMTNSSSPNSVILLIKGYISSYTCESPEKLLSVFEPGVFLSYSILEDLPPLVTNIALSEECIVYEYEKEDIEYALSLFPENFGFQYFFLKKIGRHLYYKALLNAKDHQEKLYYTIKYLGKLIGEKDGKGNIVLPPEITIKILIEYSTLSKAAFYRQRIRLIEEEILKPHKKTFLVPKKVVKHYEKQLTSI</sequence>
<dbReference type="Gene3D" id="2.60.120.10">
    <property type="entry name" value="Jelly Rolls"/>
    <property type="match status" value="1"/>
</dbReference>
<keyword evidence="1" id="KW-0010">Activator</keyword>
<dbReference type="SUPFAM" id="SSF51206">
    <property type="entry name" value="cAMP-binding domain-like"/>
    <property type="match status" value="1"/>
</dbReference>
<dbReference type="InterPro" id="IPR014710">
    <property type="entry name" value="RmlC-like_jellyroll"/>
</dbReference>
<name>A0AB72ZAR5_LISIO</name>
<reference evidence="2 3" key="1">
    <citation type="submission" date="2011-08" db="EMBL/GenBank/DDBJ databases">
        <authorList>
            <person name="Weinstock G."/>
            <person name="Sodergren E."/>
            <person name="Clifton S."/>
            <person name="Fulton L."/>
            <person name="Fulton B."/>
            <person name="Courtney L."/>
            <person name="Fronick C."/>
            <person name="Harrison M."/>
            <person name="Strong C."/>
            <person name="Farmer C."/>
            <person name="Delahaunty K."/>
            <person name="Markovic C."/>
            <person name="Hall O."/>
            <person name="Minx P."/>
            <person name="Tomlinson C."/>
            <person name="Mitreva M."/>
            <person name="Hou S."/>
            <person name="Chen J."/>
            <person name="Wollam A."/>
            <person name="Pepin K.H."/>
            <person name="Johnson M."/>
            <person name="Bhonagiri V."/>
            <person name="Zhang X."/>
            <person name="Suruliraj S."/>
            <person name="Warren W."/>
            <person name="Chinwalla A."/>
            <person name="Mardis E.R."/>
            <person name="Wilson R.K."/>
        </authorList>
    </citation>
    <scope>NUCLEOTIDE SEQUENCE [LARGE SCALE GENOMIC DNA]</scope>
    <source>
        <strain evidence="2 3">ATCC 33091</strain>
    </source>
</reference>
<accession>A0AB72ZAR5</accession>
<dbReference type="EMBL" id="AGCN01000029">
    <property type="protein sequence ID" value="EHN61708.1"/>
    <property type="molecule type" value="Genomic_DNA"/>
</dbReference>
<dbReference type="InterPro" id="IPR018490">
    <property type="entry name" value="cNMP-bd_dom_sf"/>
</dbReference>
<protein>
    <submittedName>
        <fullName evidence="2">Cyclic nucleotide-binding domain protein</fullName>
    </submittedName>
</protein>
<dbReference type="Proteomes" id="UP000003597">
    <property type="component" value="Unassembled WGS sequence"/>
</dbReference>